<reference evidence="7 8" key="1">
    <citation type="submission" date="2017-07" db="EMBL/GenBank/DDBJ databases">
        <title>Complete genome sequences and comparative analysis of the novel pathogen Francisella opportunistica.</title>
        <authorList>
            <person name="Dietrich E.A."/>
            <person name="Kingry L.C."/>
            <person name="Petersen J.M."/>
        </authorList>
    </citation>
    <scope>NUCLEOTIDE SEQUENCE [LARGE SCALE GENOMIC DNA]</scope>
    <source>
        <strain evidence="7 8">14-2155</strain>
    </source>
</reference>
<evidence type="ECO:0000256" key="1">
    <source>
        <dbReference type="ARBA" id="ARBA00004651"/>
    </source>
</evidence>
<dbReference type="GO" id="GO:0005886">
    <property type="term" value="C:plasma membrane"/>
    <property type="evidence" value="ECO:0007669"/>
    <property type="project" value="UniProtKB-SubCell"/>
</dbReference>
<dbReference type="RefSeq" id="WP_071629841.1">
    <property type="nucleotide sequence ID" value="NZ_CP022375.1"/>
</dbReference>
<keyword evidence="2 5" id="KW-0812">Transmembrane</keyword>
<dbReference type="GO" id="GO:0005524">
    <property type="term" value="F:ATP binding"/>
    <property type="evidence" value="ECO:0007669"/>
    <property type="project" value="UniProtKB-KW"/>
</dbReference>
<feature type="transmembrane region" description="Helical" evidence="5">
    <location>
        <begin position="20"/>
        <end position="42"/>
    </location>
</feature>
<feature type="transmembrane region" description="Helical" evidence="5">
    <location>
        <begin position="54"/>
        <end position="74"/>
    </location>
</feature>
<accession>A0A345JTD3</accession>
<dbReference type="EMBL" id="CP022375">
    <property type="protein sequence ID" value="AXH30579.1"/>
    <property type="molecule type" value="Genomic_DNA"/>
</dbReference>
<comment type="subcellular location">
    <subcellularLocation>
        <location evidence="1">Cell membrane</location>
        <topology evidence="1">Multi-pass membrane protein</topology>
    </subcellularLocation>
</comment>
<evidence type="ECO:0000259" key="6">
    <source>
        <dbReference type="PROSITE" id="PS50929"/>
    </source>
</evidence>
<dbReference type="Proteomes" id="UP000253862">
    <property type="component" value="Chromosome"/>
</dbReference>
<name>A0A345JTD3_9GAMM</name>
<keyword evidence="7" id="KW-0067">ATP-binding</keyword>
<dbReference type="SUPFAM" id="SSF90123">
    <property type="entry name" value="ABC transporter transmembrane region"/>
    <property type="match status" value="1"/>
</dbReference>
<evidence type="ECO:0000256" key="5">
    <source>
        <dbReference type="SAM" id="Phobius"/>
    </source>
</evidence>
<feature type="transmembrane region" description="Helical" evidence="5">
    <location>
        <begin position="241"/>
        <end position="263"/>
    </location>
</feature>
<protein>
    <submittedName>
        <fullName evidence="7">ABC transporter ATP-binding protein</fullName>
    </submittedName>
</protein>
<keyword evidence="3 5" id="KW-1133">Transmembrane helix</keyword>
<evidence type="ECO:0000256" key="3">
    <source>
        <dbReference type="ARBA" id="ARBA00022989"/>
    </source>
</evidence>
<keyword evidence="4 5" id="KW-0472">Membrane</keyword>
<evidence type="ECO:0000256" key="4">
    <source>
        <dbReference type="ARBA" id="ARBA00023136"/>
    </source>
</evidence>
<dbReference type="InterPro" id="IPR011527">
    <property type="entry name" value="ABC1_TM_dom"/>
</dbReference>
<keyword evidence="7" id="KW-0547">Nucleotide-binding</keyword>
<organism evidence="7 8">
    <name type="scientific">Francisella opportunistica</name>
    <dbReference type="NCBI Taxonomy" id="2016517"/>
    <lineage>
        <taxon>Bacteria</taxon>
        <taxon>Pseudomonadati</taxon>
        <taxon>Pseudomonadota</taxon>
        <taxon>Gammaproteobacteria</taxon>
        <taxon>Thiotrichales</taxon>
        <taxon>Francisellaceae</taxon>
        <taxon>Francisella</taxon>
    </lineage>
</organism>
<evidence type="ECO:0000256" key="2">
    <source>
        <dbReference type="ARBA" id="ARBA00022692"/>
    </source>
</evidence>
<evidence type="ECO:0000313" key="8">
    <source>
        <dbReference type="Proteomes" id="UP000253862"/>
    </source>
</evidence>
<feature type="transmembrane region" description="Helical" evidence="5">
    <location>
        <begin position="127"/>
        <end position="150"/>
    </location>
</feature>
<keyword evidence="8" id="KW-1185">Reference proteome</keyword>
<proteinExistence type="predicted"/>
<dbReference type="Gene3D" id="1.20.1560.10">
    <property type="entry name" value="ABC transporter type 1, transmembrane domain"/>
    <property type="match status" value="1"/>
</dbReference>
<dbReference type="InterPro" id="IPR036640">
    <property type="entry name" value="ABC1_TM_sf"/>
</dbReference>
<dbReference type="GO" id="GO:0140359">
    <property type="term" value="F:ABC-type transporter activity"/>
    <property type="evidence" value="ECO:0007669"/>
    <property type="project" value="InterPro"/>
</dbReference>
<feature type="transmembrane region" description="Helical" evidence="5">
    <location>
        <begin position="156"/>
        <end position="175"/>
    </location>
</feature>
<dbReference type="AlphaFoldDB" id="A0A345JTD3"/>
<evidence type="ECO:0000313" key="7">
    <source>
        <dbReference type="EMBL" id="AXH30579.1"/>
    </source>
</evidence>
<gene>
    <name evidence="7" type="ORF">CGC43_08330</name>
</gene>
<dbReference type="PROSITE" id="PS50929">
    <property type="entry name" value="ABC_TM1F"/>
    <property type="match status" value="1"/>
</dbReference>
<sequence length="523" mass="60067">MLYKQIKAVLKIPKHTVYTLVIYSILLGFLSLTIPVSVQTLVNLVGINLSIRPIISLITILFILLTAAFFVRVFQLKLIEDIQRKVFVETVLRIISSIYRVDFNDLIKINVREKINRAFELKFLQKSVSVIFIILLDIFLQTVFCVIILAFYHPMFLVFDILLITCIVLVIFIPMRAGYEAGLRESNSIYDIVYWLEERTAEFLSFRQRPEESSIKKADAKLCNYLDARANFFSVVFRQHIYIGLTYIFINILLLGIGSYLIINGQLSIGQLIAAEILVNTVLLGLLKFSQYLYDCYGFMVAIRKILDLLEISKKDQPTSEHRIAKLENKVNSLEITLSKSQKTKFDYTQNHFNNLCLTTHEAQRLLNAFCDDNSEGIVKINNVCLSNYSKEEICNKIHIASGIEIVAGMVLDNLCENDFSQEKLKYLSELLDAFGISFLEKYFDKEIDSQTIKYNLEFDTMVVLKMNLIRAILKQPKLLILIDSYGLTNRSNMTITQILQKIAVPTLIISIQKEAFDAVKIV</sequence>
<feature type="domain" description="ABC transmembrane type-1" evidence="6">
    <location>
        <begin position="20"/>
        <end position="293"/>
    </location>
</feature>